<evidence type="ECO:0000313" key="2">
    <source>
        <dbReference type="Proteomes" id="UP001589647"/>
    </source>
</evidence>
<comment type="caution">
    <text evidence="1">The sequence shown here is derived from an EMBL/GenBank/DDBJ whole genome shotgun (WGS) entry which is preliminary data.</text>
</comment>
<accession>A0ABV5IKG2</accession>
<proteinExistence type="predicted"/>
<keyword evidence="2" id="KW-1185">Reference proteome</keyword>
<protein>
    <submittedName>
        <fullName evidence="1">Uncharacterized protein</fullName>
    </submittedName>
</protein>
<dbReference type="Proteomes" id="UP001589647">
    <property type="component" value="Unassembled WGS sequence"/>
</dbReference>
<evidence type="ECO:0000313" key="1">
    <source>
        <dbReference type="EMBL" id="MFB9205014.1"/>
    </source>
</evidence>
<dbReference type="EMBL" id="JBHMEI010000023">
    <property type="protein sequence ID" value="MFB9205014.1"/>
    <property type="molecule type" value="Genomic_DNA"/>
</dbReference>
<organism evidence="1 2">
    <name type="scientific">Nonomuraea spiralis</name>
    <dbReference type="NCBI Taxonomy" id="46182"/>
    <lineage>
        <taxon>Bacteria</taxon>
        <taxon>Bacillati</taxon>
        <taxon>Actinomycetota</taxon>
        <taxon>Actinomycetes</taxon>
        <taxon>Streptosporangiales</taxon>
        <taxon>Streptosporangiaceae</taxon>
        <taxon>Nonomuraea</taxon>
    </lineage>
</organism>
<reference evidence="1 2" key="1">
    <citation type="submission" date="2024-09" db="EMBL/GenBank/DDBJ databases">
        <authorList>
            <person name="Sun Q."/>
            <person name="Mori K."/>
        </authorList>
    </citation>
    <scope>NUCLEOTIDE SEQUENCE [LARGE SCALE GENOMIC DNA]</scope>
    <source>
        <strain evidence="1 2">CCM 3426</strain>
    </source>
</reference>
<sequence>MLFEIDHLESGPAVLQWLSSEAEGDLILTIEASFPWRQDAIGVEVAGEETFASALSQVAEAPKDLQRQGTLRGRPWAVHWLGPNRS</sequence>
<dbReference type="RefSeq" id="WP_189651588.1">
    <property type="nucleotide sequence ID" value="NZ_BMRC01000020.1"/>
</dbReference>
<gene>
    <name evidence="1" type="ORF">ACFFV7_27730</name>
</gene>
<name>A0ABV5IKG2_9ACTN</name>